<comment type="caution">
    <text evidence="3">The sequence shown here is derived from an EMBL/GenBank/DDBJ whole genome shotgun (WGS) entry which is preliminary data.</text>
</comment>
<proteinExistence type="predicted"/>
<dbReference type="EMBL" id="BTGU01000046">
    <property type="protein sequence ID" value="GMN53322.1"/>
    <property type="molecule type" value="Genomic_DNA"/>
</dbReference>
<protein>
    <submittedName>
        <fullName evidence="3">Uncharacterized protein</fullName>
    </submittedName>
</protein>
<keyword evidence="4" id="KW-1185">Reference proteome</keyword>
<name>A0AA88DFJ3_FICCA</name>
<dbReference type="PANTHER" id="PTHR46867">
    <property type="entry name" value="MITOCHONDRIAL IMPORT RECEPTOR SUBUNIT TOM9-2"/>
    <property type="match status" value="1"/>
</dbReference>
<accession>A0AA88DFJ3</accession>
<dbReference type="Proteomes" id="UP001187192">
    <property type="component" value="Unassembled WGS sequence"/>
</dbReference>
<feature type="region of interest" description="Disordered" evidence="1">
    <location>
        <begin position="222"/>
        <end position="244"/>
    </location>
</feature>
<dbReference type="CDD" id="cd22884">
    <property type="entry name" value="TOM22"/>
    <property type="match status" value="1"/>
</dbReference>
<organism evidence="3 4">
    <name type="scientific">Ficus carica</name>
    <name type="common">Common fig</name>
    <dbReference type="NCBI Taxonomy" id="3494"/>
    <lineage>
        <taxon>Eukaryota</taxon>
        <taxon>Viridiplantae</taxon>
        <taxon>Streptophyta</taxon>
        <taxon>Embryophyta</taxon>
        <taxon>Tracheophyta</taxon>
        <taxon>Spermatophyta</taxon>
        <taxon>Magnoliopsida</taxon>
        <taxon>eudicotyledons</taxon>
        <taxon>Gunneridae</taxon>
        <taxon>Pentapetalae</taxon>
        <taxon>rosids</taxon>
        <taxon>fabids</taxon>
        <taxon>Rosales</taxon>
        <taxon>Moraceae</taxon>
        <taxon>Ficeae</taxon>
        <taxon>Ficus</taxon>
    </lineage>
</organism>
<dbReference type="PANTHER" id="PTHR46867:SF8">
    <property type="entry name" value="MITOCHONDRIAL IMPORT RECEPTOR SUBUNIT TOM9-2-LIKE"/>
    <property type="match status" value="1"/>
</dbReference>
<feature type="transmembrane region" description="Helical" evidence="2">
    <location>
        <begin position="285"/>
        <end position="302"/>
    </location>
</feature>
<evidence type="ECO:0000313" key="3">
    <source>
        <dbReference type="EMBL" id="GMN53322.1"/>
    </source>
</evidence>
<dbReference type="InterPro" id="IPR017411">
    <property type="entry name" value="Tom22_pln"/>
</dbReference>
<evidence type="ECO:0000256" key="1">
    <source>
        <dbReference type="SAM" id="MobiDB-lite"/>
    </source>
</evidence>
<evidence type="ECO:0000313" key="4">
    <source>
        <dbReference type="Proteomes" id="UP001187192"/>
    </source>
</evidence>
<keyword evidence="2" id="KW-0812">Transmembrane</keyword>
<gene>
    <name evidence="3" type="ORF">TIFTF001_022449</name>
</gene>
<sequence length="331" mass="36669">MWRRAGQSLRRFSTAVRRRIEDEGDWFYASEWWGTGQSDGHTVLRSTSDKGNGVVSVVAFPSSRPSEMIQSELYWPATERWLRQRYAEAFPGEEEDNARFYVLGYQWRSLRFNDETRQSTVKVMAASRASEPGSVFLMQQPHCLAVPCKSLSTSLSLKKNYKNYELVSNLKSMMSVGLATLASCNYDLKSAVLGKKKMHVLCIGHGGGSLPLFLASKIQVPDSSSSSSSSMASPQGKKRLSVRNSRDNQGLLVRASQSSIVHHTRRAASEAGFVAKKLLRSTGKAAWIAGTTFLVLVVPLIIQMDREQQFNDLELQQASLLGAPPSASIPK</sequence>
<evidence type="ECO:0000256" key="2">
    <source>
        <dbReference type="SAM" id="Phobius"/>
    </source>
</evidence>
<reference evidence="3" key="1">
    <citation type="submission" date="2023-07" db="EMBL/GenBank/DDBJ databases">
        <title>draft genome sequence of fig (Ficus carica).</title>
        <authorList>
            <person name="Takahashi T."/>
            <person name="Nishimura K."/>
        </authorList>
    </citation>
    <scope>NUCLEOTIDE SEQUENCE</scope>
</reference>
<keyword evidence="2" id="KW-1133">Transmembrane helix</keyword>
<keyword evidence="2" id="KW-0472">Membrane</keyword>
<dbReference type="AlphaFoldDB" id="A0AA88DFJ3"/>